<dbReference type="Proteomes" id="UP000325433">
    <property type="component" value="Unassembled WGS sequence"/>
</dbReference>
<keyword evidence="3" id="KW-1185">Reference proteome</keyword>
<reference evidence="3" key="1">
    <citation type="submission" date="2019-04" db="EMBL/GenBank/DDBJ databases">
        <title>Friends and foes A comparative genomics studyof 23 Aspergillus species from section Flavi.</title>
        <authorList>
            <consortium name="DOE Joint Genome Institute"/>
            <person name="Kjaerbolling I."/>
            <person name="Vesth T."/>
            <person name="Frisvad J.C."/>
            <person name="Nybo J.L."/>
            <person name="Theobald S."/>
            <person name="Kildgaard S."/>
            <person name="Isbrandt T."/>
            <person name="Kuo A."/>
            <person name="Sato A."/>
            <person name="Lyhne E.K."/>
            <person name="Kogle M.E."/>
            <person name="Wiebenga A."/>
            <person name="Kun R.S."/>
            <person name="Lubbers R.J."/>
            <person name="Makela M.R."/>
            <person name="Barry K."/>
            <person name="Chovatia M."/>
            <person name="Clum A."/>
            <person name="Daum C."/>
            <person name="Haridas S."/>
            <person name="He G."/>
            <person name="LaButti K."/>
            <person name="Lipzen A."/>
            <person name="Mondo S."/>
            <person name="Riley R."/>
            <person name="Salamov A."/>
            <person name="Simmons B.A."/>
            <person name="Magnuson J.K."/>
            <person name="Henrissat B."/>
            <person name="Mortensen U.H."/>
            <person name="Larsen T.O."/>
            <person name="Devries R.P."/>
            <person name="Grigoriev I.V."/>
            <person name="Machida M."/>
            <person name="Baker S.E."/>
            <person name="Andersen M.R."/>
        </authorList>
    </citation>
    <scope>NUCLEOTIDE SEQUENCE [LARGE SCALE GENOMIC DNA]</scope>
    <source>
        <strain evidence="3">CBS 130015</strain>
    </source>
</reference>
<evidence type="ECO:0000313" key="2">
    <source>
        <dbReference type="EMBL" id="KAE8320190.1"/>
    </source>
</evidence>
<evidence type="ECO:0000313" key="3">
    <source>
        <dbReference type="Proteomes" id="UP000325433"/>
    </source>
</evidence>
<feature type="compositionally biased region" description="Pro residues" evidence="1">
    <location>
        <begin position="71"/>
        <end position="93"/>
    </location>
</feature>
<dbReference type="AlphaFoldDB" id="A0A5N6WKX4"/>
<dbReference type="EMBL" id="ML738292">
    <property type="protein sequence ID" value="KAE8320190.1"/>
    <property type="molecule type" value="Genomic_DNA"/>
</dbReference>
<protein>
    <submittedName>
        <fullName evidence="2">Uncharacterized protein</fullName>
    </submittedName>
</protein>
<sequence length="115" mass="13207">MSDTESTQTYVLHISQPYRYNLTTFPSMLVYNLYKTNPLTKKNQNINNNNLHNPNNNLHKTRRNNKIPNLPTRPPPTPKTHPPSYPPSHPPNPTTNAHLSPPDPHPRSLPTHPLR</sequence>
<evidence type="ECO:0000256" key="1">
    <source>
        <dbReference type="SAM" id="MobiDB-lite"/>
    </source>
</evidence>
<name>A0A5N6WKX4_9EURO</name>
<proteinExistence type="predicted"/>
<organism evidence="2 3">
    <name type="scientific">Aspergillus transmontanensis</name>
    <dbReference type="NCBI Taxonomy" id="1034304"/>
    <lineage>
        <taxon>Eukaryota</taxon>
        <taxon>Fungi</taxon>
        <taxon>Dikarya</taxon>
        <taxon>Ascomycota</taxon>
        <taxon>Pezizomycotina</taxon>
        <taxon>Eurotiomycetes</taxon>
        <taxon>Eurotiomycetidae</taxon>
        <taxon>Eurotiales</taxon>
        <taxon>Aspergillaceae</taxon>
        <taxon>Aspergillus</taxon>
        <taxon>Aspergillus subgen. Circumdati</taxon>
    </lineage>
</organism>
<gene>
    <name evidence="2" type="ORF">BDV41DRAFT_516897</name>
</gene>
<feature type="compositionally biased region" description="Low complexity" evidence="1">
    <location>
        <begin position="40"/>
        <end position="58"/>
    </location>
</feature>
<accession>A0A5N6WKX4</accession>
<feature type="region of interest" description="Disordered" evidence="1">
    <location>
        <begin position="40"/>
        <end position="115"/>
    </location>
</feature>